<feature type="transmembrane region" description="Helical" evidence="9">
    <location>
        <begin position="606"/>
        <end position="629"/>
    </location>
</feature>
<dbReference type="GO" id="GO:0005886">
    <property type="term" value="C:plasma membrane"/>
    <property type="evidence" value="ECO:0007669"/>
    <property type="project" value="TreeGrafter"/>
</dbReference>
<dbReference type="Gene3D" id="3.90.550.10">
    <property type="entry name" value="Spore Coat Polysaccharide Biosynthesis Protein SpsA, Chain A"/>
    <property type="match status" value="2"/>
</dbReference>
<dbReference type="InterPro" id="IPR029044">
    <property type="entry name" value="Nucleotide-diphossugar_trans"/>
</dbReference>
<reference evidence="10 11" key="1">
    <citation type="journal article" date="2019" name="Genome Biol. Evol.">
        <title>Day and night: Metabolic profiles and evolutionary relationships of six axenic non-marine cyanobacteria.</title>
        <authorList>
            <person name="Will S.E."/>
            <person name="Henke P."/>
            <person name="Boedeker C."/>
            <person name="Huang S."/>
            <person name="Brinkmann H."/>
            <person name="Rohde M."/>
            <person name="Jarek M."/>
            <person name="Friedl T."/>
            <person name="Seufert S."/>
            <person name="Schumacher M."/>
            <person name="Overmann J."/>
            <person name="Neumann-Schaal M."/>
            <person name="Petersen J."/>
        </authorList>
    </citation>
    <scope>NUCLEOTIDE SEQUENCE [LARGE SCALE GENOMIC DNA]</scope>
    <source>
        <strain evidence="10 11">SAG 1403-4b</strain>
    </source>
</reference>
<evidence type="ECO:0000256" key="4">
    <source>
        <dbReference type="ARBA" id="ARBA00022692"/>
    </source>
</evidence>
<keyword evidence="4 9" id="KW-0812">Transmembrane</keyword>
<evidence type="ECO:0000256" key="6">
    <source>
        <dbReference type="ARBA" id="ARBA00023136"/>
    </source>
</evidence>
<dbReference type="SUPFAM" id="SSF53448">
    <property type="entry name" value="Nucleotide-diphospho-sugar transferases"/>
    <property type="match status" value="1"/>
</dbReference>
<dbReference type="InterPro" id="IPR050321">
    <property type="entry name" value="Glycosyltr_2/OpgH_subfam"/>
</dbReference>
<comment type="caution">
    <text evidence="10">The sequence shown here is derived from an EMBL/GenBank/DDBJ whole genome shotgun (WGS) entry which is preliminary data.</text>
</comment>
<dbReference type="CDD" id="cd06421">
    <property type="entry name" value="CESA_CelA_like"/>
    <property type="match status" value="1"/>
</dbReference>
<feature type="transmembrane region" description="Helical" evidence="9">
    <location>
        <begin position="573"/>
        <end position="594"/>
    </location>
</feature>
<dbReference type="AlphaFoldDB" id="A0A433US79"/>
<evidence type="ECO:0008006" key="12">
    <source>
        <dbReference type="Google" id="ProtNLM"/>
    </source>
</evidence>
<evidence type="ECO:0000256" key="7">
    <source>
        <dbReference type="PIRSR" id="PIRSR605150-3"/>
    </source>
</evidence>
<feature type="binding site" evidence="7">
    <location>
        <position position="291"/>
    </location>
    <ligand>
        <name>Mn(2+)</name>
        <dbReference type="ChEBI" id="CHEBI:29035"/>
    </ligand>
</feature>
<feature type="transmembrane region" description="Helical" evidence="9">
    <location>
        <begin position="27"/>
        <end position="44"/>
    </location>
</feature>
<keyword evidence="5 9" id="KW-1133">Transmembrane helix</keyword>
<dbReference type="GO" id="GO:0016760">
    <property type="term" value="F:cellulose synthase (UDP-forming) activity"/>
    <property type="evidence" value="ECO:0007669"/>
    <property type="project" value="InterPro"/>
</dbReference>
<gene>
    <name evidence="10" type="ORF">DSM107003_21180</name>
</gene>
<organism evidence="10 11">
    <name type="scientific">Trichormus variabilis SAG 1403-4b</name>
    <dbReference type="NCBI Taxonomy" id="447716"/>
    <lineage>
        <taxon>Bacteria</taxon>
        <taxon>Bacillati</taxon>
        <taxon>Cyanobacteriota</taxon>
        <taxon>Cyanophyceae</taxon>
        <taxon>Nostocales</taxon>
        <taxon>Nostocaceae</taxon>
        <taxon>Trichormus</taxon>
    </lineage>
</organism>
<sequence>MTSVSVIDNNSSTFSGNSRSRLKKRTLLFRYLAEINLIFGLWYLQWRIFNSVNFDALWLSIPLLLAEIYSYFGGVMFVIGLWRPIVRQIKSLNQLNPPLPISDWPDVDVFVTCYNEPPEIVEETARAALAIDYPTTKLRVYILDDGNSEQMRTMSESLGIEDLQSPLLQQEANRIDAERSTLIERLQQLESLALDLEAAEEWLQNSSSTNVNNLADISGKFVQSLRQFIFWLNPQTANSSSASTPTLNKRLINERQKLEVAISKKELELVELARLRYIARPKQPGIAHHAKAGNLNYAIFSGETVGEFILTLDADHIPKPQFLKRVLPYFYTYNLFSGKYEPNRIAFVQTPQDFYNIPPGDPFGHRASLFYGPLQQGKDGMNAAFYTGTNAVLRREALISVGLQYFADEFIKDEKRLDEFELIGGVSSNSITEDMNTAMRLHSAGWKSVYHHELLAEGLAPDDLSSTLKQRLRWAQGTIQVLVRENPITKVGLSFWQRLHYFKTIYSYFSGFATLIFISCPIIYFFTGIIPVKTDGFEFALHFFPAFMINRLTFLAAGWGIPARELWRSEQYAIALFPLLIQAVWSVFTGQSIKFQVTPKQRQSGIYLRLILPQLVVLVLTILGILWSLYRFAIGQLETPLVYLVNGAWALYNLSLLWSIIYASVWQPPTNTEANAKI</sequence>
<evidence type="ECO:0000256" key="8">
    <source>
        <dbReference type="SAM" id="Coils"/>
    </source>
</evidence>
<keyword evidence="8" id="KW-0175">Coiled coil</keyword>
<comment type="subcellular location">
    <subcellularLocation>
        <location evidence="1">Endomembrane system</location>
        <topology evidence="1">Multi-pass membrane protein</topology>
    </subcellularLocation>
</comment>
<evidence type="ECO:0000256" key="2">
    <source>
        <dbReference type="ARBA" id="ARBA00022676"/>
    </source>
</evidence>
<dbReference type="InterPro" id="IPR005150">
    <property type="entry name" value="Cellulose_synth"/>
</dbReference>
<feature type="transmembrane region" description="Helical" evidence="9">
    <location>
        <begin position="641"/>
        <end position="661"/>
    </location>
</feature>
<evidence type="ECO:0000256" key="9">
    <source>
        <dbReference type="SAM" id="Phobius"/>
    </source>
</evidence>
<keyword evidence="3" id="KW-0808">Transferase</keyword>
<evidence type="ECO:0000256" key="5">
    <source>
        <dbReference type="ARBA" id="ARBA00022989"/>
    </source>
</evidence>
<evidence type="ECO:0000313" key="10">
    <source>
        <dbReference type="EMBL" id="RUS96712.1"/>
    </source>
</evidence>
<dbReference type="EMBL" id="RSCM01000006">
    <property type="protein sequence ID" value="RUS96712.1"/>
    <property type="molecule type" value="Genomic_DNA"/>
</dbReference>
<dbReference type="GO" id="GO:0030244">
    <property type="term" value="P:cellulose biosynthetic process"/>
    <property type="evidence" value="ECO:0007669"/>
    <property type="project" value="InterPro"/>
</dbReference>
<feature type="binding site" evidence="7">
    <location>
        <position position="313"/>
    </location>
    <ligand>
        <name>Mn(2+)</name>
        <dbReference type="ChEBI" id="CHEBI:29035"/>
    </ligand>
</feature>
<feature type="transmembrane region" description="Helical" evidence="9">
    <location>
        <begin position="505"/>
        <end position="527"/>
    </location>
</feature>
<evidence type="ECO:0000313" key="11">
    <source>
        <dbReference type="Proteomes" id="UP000276103"/>
    </source>
</evidence>
<feature type="transmembrane region" description="Helical" evidence="9">
    <location>
        <begin position="539"/>
        <end position="561"/>
    </location>
</feature>
<name>A0A433US79_ANAVA</name>
<proteinExistence type="predicted"/>
<evidence type="ECO:0000256" key="1">
    <source>
        <dbReference type="ARBA" id="ARBA00004127"/>
    </source>
</evidence>
<dbReference type="Pfam" id="PF03552">
    <property type="entry name" value="Cellulose_synt"/>
    <property type="match status" value="2"/>
</dbReference>
<feature type="coiled-coil region" evidence="8">
    <location>
        <begin position="248"/>
        <end position="275"/>
    </location>
</feature>
<evidence type="ECO:0000256" key="3">
    <source>
        <dbReference type="ARBA" id="ARBA00022679"/>
    </source>
</evidence>
<dbReference type="RefSeq" id="WP_127053921.1">
    <property type="nucleotide sequence ID" value="NZ_RSCM01000006.1"/>
</dbReference>
<feature type="transmembrane region" description="Helical" evidence="9">
    <location>
        <begin position="56"/>
        <end position="82"/>
    </location>
</feature>
<dbReference type="OrthoDB" id="9766299at2"/>
<dbReference type="PANTHER" id="PTHR43867">
    <property type="entry name" value="CELLULOSE SYNTHASE CATALYTIC SUBUNIT A [UDP-FORMING]"/>
    <property type="match status" value="1"/>
</dbReference>
<keyword evidence="2" id="KW-0328">Glycosyltransferase</keyword>
<dbReference type="PANTHER" id="PTHR43867:SF2">
    <property type="entry name" value="CELLULOSE SYNTHASE CATALYTIC SUBUNIT A [UDP-FORMING]"/>
    <property type="match status" value="1"/>
</dbReference>
<accession>A0A433US79</accession>
<feature type="coiled-coil region" evidence="8">
    <location>
        <begin position="172"/>
        <end position="199"/>
    </location>
</feature>
<protein>
    <recommendedName>
        <fullName evidence="12">Cellulose synthase</fullName>
    </recommendedName>
</protein>
<dbReference type="Proteomes" id="UP000276103">
    <property type="component" value="Unassembled WGS sequence"/>
</dbReference>
<keyword evidence="6 9" id="KW-0472">Membrane</keyword>
<dbReference type="GO" id="GO:0012505">
    <property type="term" value="C:endomembrane system"/>
    <property type="evidence" value="ECO:0007669"/>
    <property type="project" value="UniProtKB-SubCell"/>
</dbReference>
<keyword evidence="11" id="KW-1185">Reference proteome</keyword>